<reference evidence="2" key="1">
    <citation type="journal article" date="2022" name="Mol. Ecol. Resour.">
        <title>The genomes of chicory, endive, great burdock and yacon provide insights into Asteraceae palaeo-polyploidization history and plant inulin production.</title>
        <authorList>
            <person name="Fan W."/>
            <person name="Wang S."/>
            <person name="Wang H."/>
            <person name="Wang A."/>
            <person name="Jiang F."/>
            <person name="Liu H."/>
            <person name="Zhao H."/>
            <person name="Xu D."/>
            <person name="Zhang Y."/>
        </authorList>
    </citation>
    <scope>NUCLEOTIDE SEQUENCE [LARGE SCALE GENOMIC DNA]</scope>
    <source>
        <strain evidence="2">cv. Yunnan</strain>
    </source>
</reference>
<accession>A0ACB9J7G9</accession>
<gene>
    <name evidence="1" type="ORF">L1987_14862</name>
</gene>
<comment type="caution">
    <text evidence="1">The sequence shown here is derived from an EMBL/GenBank/DDBJ whole genome shotgun (WGS) entry which is preliminary data.</text>
</comment>
<organism evidence="1 2">
    <name type="scientific">Smallanthus sonchifolius</name>
    <dbReference type="NCBI Taxonomy" id="185202"/>
    <lineage>
        <taxon>Eukaryota</taxon>
        <taxon>Viridiplantae</taxon>
        <taxon>Streptophyta</taxon>
        <taxon>Embryophyta</taxon>
        <taxon>Tracheophyta</taxon>
        <taxon>Spermatophyta</taxon>
        <taxon>Magnoliopsida</taxon>
        <taxon>eudicotyledons</taxon>
        <taxon>Gunneridae</taxon>
        <taxon>Pentapetalae</taxon>
        <taxon>asterids</taxon>
        <taxon>campanulids</taxon>
        <taxon>Asterales</taxon>
        <taxon>Asteraceae</taxon>
        <taxon>Asteroideae</taxon>
        <taxon>Heliantheae alliance</taxon>
        <taxon>Millerieae</taxon>
        <taxon>Smallanthus</taxon>
    </lineage>
</organism>
<dbReference type="Proteomes" id="UP001056120">
    <property type="component" value="Linkage Group LG05"/>
</dbReference>
<reference evidence="1 2" key="2">
    <citation type="journal article" date="2022" name="Mol. Ecol. Resour.">
        <title>The genomes of chicory, endive, great burdock and yacon provide insights into Asteraceae paleo-polyploidization history and plant inulin production.</title>
        <authorList>
            <person name="Fan W."/>
            <person name="Wang S."/>
            <person name="Wang H."/>
            <person name="Wang A."/>
            <person name="Jiang F."/>
            <person name="Liu H."/>
            <person name="Zhao H."/>
            <person name="Xu D."/>
            <person name="Zhang Y."/>
        </authorList>
    </citation>
    <scope>NUCLEOTIDE SEQUENCE [LARGE SCALE GENOMIC DNA]</scope>
    <source>
        <strain evidence="2">cv. Yunnan</strain>
        <tissue evidence="1">Leaves</tissue>
    </source>
</reference>
<proteinExistence type="predicted"/>
<evidence type="ECO:0000313" key="2">
    <source>
        <dbReference type="Proteomes" id="UP001056120"/>
    </source>
</evidence>
<dbReference type="EMBL" id="CM042022">
    <property type="protein sequence ID" value="KAI3815202.1"/>
    <property type="molecule type" value="Genomic_DNA"/>
</dbReference>
<keyword evidence="2" id="KW-1185">Reference proteome</keyword>
<name>A0ACB9J7G9_9ASTR</name>
<evidence type="ECO:0000313" key="1">
    <source>
        <dbReference type="EMBL" id="KAI3815202.1"/>
    </source>
</evidence>
<sequence>MRADGEDAVVSRSSARVSWARSLSVASSNVDTTHRSEFDPDYTDFRDSVGFSELLNHHRGNDLRVFNFAELKSATKWFNQTLMIGEGGFGWVYRGVVKVFADAHNGTGGGNDTDRYLDVATKQLDRNGYMHDLFPLLLHILNFVFFFLK</sequence>
<protein>
    <submittedName>
        <fullName evidence="1">Uncharacterized protein</fullName>
    </submittedName>
</protein>